<organism evidence="3 4">
    <name type="scientific">Kribbella sandramycini</name>
    <dbReference type="NCBI Taxonomy" id="60450"/>
    <lineage>
        <taxon>Bacteria</taxon>
        <taxon>Bacillati</taxon>
        <taxon>Actinomycetota</taxon>
        <taxon>Actinomycetes</taxon>
        <taxon>Propionibacteriales</taxon>
        <taxon>Kribbellaceae</taxon>
        <taxon>Kribbella</taxon>
    </lineage>
</organism>
<dbReference type="Proteomes" id="UP000534306">
    <property type="component" value="Unassembled WGS sequence"/>
</dbReference>
<keyword evidence="4" id="KW-1185">Reference proteome</keyword>
<dbReference type="PROSITE" id="PS51257">
    <property type="entry name" value="PROKAR_LIPOPROTEIN"/>
    <property type="match status" value="1"/>
</dbReference>
<gene>
    <name evidence="2" type="ORF">HNR71_002610</name>
    <name evidence="3" type="ORF">HPO96_31045</name>
</gene>
<dbReference type="EMBL" id="JACHKF010000001">
    <property type="protein sequence ID" value="MBB6566973.1"/>
    <property type="molecule type" value="Genomic_DNA"/>
</dbReference>
<feature type="chain" id="PRO_5044130798" evidence="1">
    <location>
        <begin position="27"/>
        <end position="206"/>
    </location>
</feature>
<dbReference type="AlphaFoldDB" id="A0A7Y4L5F0"/>
<dbReference type="EC" id="4.2.1.-" evidence="2"/>
<evidence type="ECO:0000313" key="5">
    <source>
        <dbReference type="Proteomes" id="UP000553957"/>
    </source>
</evidence>
<keyword evidence="2" id="KW-0456">Lyase</keyword>
<comment type="caution">
    <text evidence="3">The sequence shown here is derived from an EMBL/GenBank/DDBJ whole genome shotgun (WGS) entry which is preliminary data.</text>
</comment>
<proteinExistence type="predicted"/>
<dbReference type="Proteomes" id="UP000553957">
    <property type="component" value="Unassembled WGS sequence"/>
</dbReference>
<evidence type="ECO:0000313" key="4">
    <source>
        <dbReference type="Proteomes" id="UP000534306"/>
    </source>
</evidence>
<reference evidence="3 4" key="1">
    <citation type="submission" date="2020-05" db="EMBL/GenBank/DDBJ databases">
        <title>Genome sequence of Kribbella sandramycini ATCC 39419.</title>
        <authorList>
            <person name="Maclea K.S."/>
            <person name="Fair J.L."/>
        </authorList>
    </citation>
    <scope>NUCLEOTIDE SEQUENCE [LARGE SCALE GENOMIC DNA]</scope>
    <source>
        <strain evidence="3 4">ATCC 39419</strain>
    </source>
</reference>
<evidence type="ECO:0000313" key="3">
    <source>
        <dbReference type="EMBL" id="NOL44695.1"/>
    </source>
</evidence>
<dbReference type="EMBL" id="JABJRC010000009">
    <property type="protein sequence ID" value="NOL44695.1"/>
    <property type="molecule type" value="Genomic_DNA"/>
</dbReference>
<evidence type="ECO:0000313" key="2">
    <source>
        <dbReference type="EMBL" id="MBB6566973.1"/>
    </source>
</evidence>
<evidence type="ECO:0000256" key="1">
    <source>
        <dbReference type="SAM" id="SignalP"/>
    </source>
</evidence>
<sequence>MATHRNLLILGAAVLPLVAGAGVAAAAPVASYACRADTKFGKHLLSLRQGVDAKAPATVKPNHRFSITVDLKPGSLPGEVKGFKLKEVRDLRLRVPIPANSSYVSATLTGGSGLNSTPSVRLEGRVAVISVAGPIAGGANYQLPTLTVRLKAGRRGAVIETRLKGTSYDDPGLTLTAKIKWKFVTINSPVSCYPDPNPALTRTTVK</sequence>
<reference evidence="2 5" key="2">
    <citation type="submission" date="2020-08" db="EMBL/GenBank/DDBJ databases">
        <title>Sequencing the genomes of 1000 actinobacteria strains.</title>
        <authorList>
            <person name="Klenk H.-P."/>
        </authorList>
    </citation>
    <scope>NUCLEOTIDE SEQUENCE [LARGE SCALE GENOMIC DNA]</scope>
    <source>
        <strain evidence="2 5">DSM 15626</strain>
    </source>
</reference>
<dbReference type="RefSeq" id="WP_171677941.1">
    <property type="nucleotide sequence ID" value="NZ_BAAAGT010000008.1"/>
</dbReference>
<protein>
    <submittedName>
        <fullName evidence="2">Dehydratase</fullName>
        <ecNumber evidence="2">4.2.1.-</ecNumber>
    </submittedName>
</protein>
<name>A0A7Y4L5F0_9ACTN</name>
<feature type="signal peptide" evidence="1">
    <location>
        <begin position="1"/>
        <end position="26"/>
    </location>
</feature>
<keyword evidence="1" id="KW-0732">Signal</keyword>
<accession>A0A7Y4L5F0</accession>
<dbReference type="GO" id="GO:0016829">
    <property type="term" value="F:lyase activity"/>
    <property type="evidence" value="ECO:0007669"/>
    <property type="project" value="UniProtKB-KW"/>
</dbReference>